<dbReference type="AlphaFoldDB" id="A0A7W3T2H6"/>
<dbReference type="GO" id="GO:0006355">
    <property type="term" value="P:regulation of DNA-templated transcription"/>
    <property type="evidence" value="ECO:0007669"/>
    <property type="project" value="InterPro"/>
</dbReference>
<dbReference type="Proteomes" id="UP000530234">
    <property type="component" value="Unassembled WGS sequence"/>
</dbReference>
<name>A0A7W3T2H6_9ACTN</name>
<dbReference type="GO" id="GO:0003677">
    <property type="term" value="F:DNA binding"/>
    <property type="evidence" value="ECO:0007669"/>
    <property type="project" value="UniProtKB-KW"/>
</dbReference>
<feature type="domain" description="Response regulatory" evidence="7">
    <location>
        <begin position="6"/>
        <end position="121"/>
    </location>
</feature>
<dbReference type="EMBL" id="VKHS01000157">
    <property type="protein sequence ID" value="MBB0229698.1"/>
    <property type="molecule type" value="Genomic_DNA"/>
</dbReference>
<keyword evidence="4" id="KW-0804">Transcription</keyword>
<evidence type="ECO:0000313" key="9">
    <source>
        <dbReference type="Proteomes" id="UP000530234"/>
    </source>
</evidence>
<dbReference type="PROSITE" id="PS00622">
    <property type="entry name" value="HTH_LUXR_1"/>
    <property type="match status" value="1"/>
</dbReference>
<dbReference type="PROSITE" id="PS50043">
    <property type="entry name" value="HTH_LUXR_2"/>
    <property type="match status" value="1"/>
</dbReference>
<evidence type="ECO:0000259" key="6">
    <source>
        <dbReference type="PROSITE" id="PS50043"/>
    </source>
</evidence>
<dbReference type="InterPro" id="IPR058245">
    <property type="entry name" value="NreC/VraR/RcsB-like_REC"/>
</dbReference>
<evidence type="ECO:0000259" key="7">
    <source>
        <dbReference type="PROSITE" id="PS50110"/>
    </source>
</evidence>
<evidence type="ECO:0000313" key="8">
    <source>
        <dbReference type="EMBL" id="MBB0229698.1"/>
    </source>
</evidence>
<dbReference type="SUPFAM" id="SSF52172">
    <property type="entry name" value="CheY-like"/>
    <property type="match status" value="1"/>
</dbReference>
<evidence type="ECO:0000256" key="5">
    <source>
        <dbReference type="PROSITE-ProRule" id="PRU00169"/>
    </source>
</evidence>
<gene>
    <name evidence="8" type="ORF">FOE67_09255</name>
</gene>
<proteinExistence type="predicted"/>
<dbReference type="PANTHER" id="PTHR43214:SF24">
    <property type="entry name" value="TRANSCRIPTIONAL REGULATORY PROTEIN NARL-RELATED"/>
    <property type="match status" value="1"/>
</dbReference>
<sequence length="223" mass="23780">MGVSIRVLLADDHEAVRFGLRLILERAPGIEVVGEAADGNGAVEAARRLRPDVVLMDVRMPGGGGIGATRALVGEKVCQVLVLTTFDLDEYVHEALRAGAAGFLLKTVEGARLVEAVRAVARGDGVLAPEVTRRVIAHFAGAAPPSPGPGREVERLTEREREVFDCLGEGLSNHQIARRLYIGETTVKSHVSNILAKLDLRSRVQVAILAREHGPAARGDGPR</sequence>
<keyword evidence="1 5" id="KW-0597">Phosphoprotein</keyword>
<dbReference type="InterPro" id="IPR000792">
    <property type="entry name" value="Tscrpt_reg_LuxR_C"/>
</dbReference>
<evidence type="ECO:0000256" key="4">
    <source>
        <dbReference type="ARBA" id="ARBA00023163"/>
    </source>
</evidence>
<dbReference type="RefSeq" id="WP_182662447.1">
    <property type="nucleotide sequence ID" value="NZ_VKHS01000157.1"/>
</dbReference>
<dbReference type="PROSITE" id="PS50110">
    <property type="entry name" value="RESPONSE_REGULATORY"/>
    <property type="match status" value="1"/>
</dbReference>
<dbReference type="InterPro" id="IPR001789">
    <property type="entry name" value="Sig_transdc_resp-reg_receiver"/>
</dbReference>
<dbReference type="InterPro" id="IPR016032">
    <property type="entry name" value="Sig_transdc_resp-reg_C-effctor"/>
</dbReference>
<comment type="caution">
    <text evidence="8">The sequence shown here is derived from an EMBL/GenBank/DDBJ whole genome shotgun (WGS) entry which is preliminary data.</text>
</comment>
<dbReference type="CDD" id="cd06170">
    <property type="entry name" value="LuxR_C_like"/>
    <property type="match status" value="1"/>
</dbReference>
<dbReference type="SMART" id="SM00421">
    <property type="entry name" value="HTH_LUXR"/>
    <property type="match status" value="1"/>
</dbReference>
<dbReference type="PANTHER" id="PTHR43214">
    <property type="entry name" value="TWO-COMPONENT RESPONSE REGULATOR"/>
    <property type="match status" value="1"/>
</dbReference>
<dbReference type="GO" id="GO:0000160">
    <property type="term" value="P:phosphorelay signal transduction system"/>
    <property type="evidence" value="ECO:0007669"/>
    <property type="project" value="InterPro"/>
</dbReference>
<evidence type="ECO:0000256" key="2">
    <source>
        <dbReference type="ARBA" id="ARBA00023015"/>
    </source>
</evidence>
<evidence type="ECO:0000256" key="1">
    <source>
        <dbReference type="ARBA" id="ARBA00022553"/>
    </source>
</evidence>
<protein>
    <submittedName>
        <fullName evidence="8">Response regulator</fullName>
    </submittedName>
</protein>
<keyword evidence="2" id="KW-0805">Transcription regulation</keyword>
<dbReference type="CDD" id="cd17535">
    <property type="entry name" value="REC_NarL-like"/>
    <property type="match status" value="1"/>
</dbReference>
<dbReference type="PRINTS" id="PR00038">
    <property type="entry name" value="HTHLUXR"/>
</dbReference>
<dbReference type="Pfam" id="PF00196">
    <property type="entry name" value="GerE"/>
    <property type="match status" value="1"/>
</dbReference>
<dbReference type="SUPFAM" id="SSF46894">
    <property type="entry name" value="C-terminal effector domain of the bipartite response regulators"/>
    <property type="match status" value="1"/>
</dbReference>
<dbReference type="Gene3D" id="3.40.50.2300">
    <property type="match status" value="1"/>
</dbReference>
<dbReference type="InterPro" id="IPR039420">
    <property type="entry name" value="WalR-like"/>
</dbReference>
<dbReference type="Pfam" id="PF00072">
    <property type="entry name" value="Response_reg"/>
    <property type="match status" value="1"/>
</dbReference>
<dbReference type="SMART" id="SM00448">
    <property type="entry name" value="REC"/>
    <property type="match status" value="1"/>
</dbReference>
<reference evidence="9" key="1">
    <citation type="submission" date="2019-10" db="EMBL/GenBank/DDBJ databases">
        <title>Streptomyces sp. nov., a novel actinobacterium isolated from alkaline environment.</title>
        <authorList>
            <person name="Golinska P."/>
        </authorList>
    </citation>
    <scope>NUCLEOTIDE SEQUENCE [LARGE SCALE GENOMIC DNA]</scope>
    <source>
        <strain evidence="9">DSM 42108</strain>
    </source>
</reference>
<organism evidence="8 9">
    <name type="scientific">Streptomyces calidiresistens</name>
    <dbReference type="NCBI Taxonomy" id="1485586"/>
    <lineage>
        <taxon>Bacteria</taxon>
        <taxon>Bacillati</taxon>
        <taxon>Actinomycetota</taxon>
        <taxon>Actinomycetes</taxon>
        <taxon>Kitasatosporales</taxon>
        <taxon>Streptomycetaceae</taxon>
        <taxon>Streptomyces</taxon>
    </lineage>
</organism>
<dbReference type="InterPro" id="IPR011006">
    <property type="entry name" value="CheY-like_superfamily"/>
</dbReference>
<feature type="domain" description="HTH luxR-type" evidence="6">
    <location>
        <begin position="149"/>
        <end position="214"/>
    </location>
</feature>
<keyword evidence="3" id="KW-0238">DNA-binding</keyword>
<keyword evidence="9" id="KW-1185">Reference proteome</keyword>
<evidence type="ECO:0000256" key="3">
    <source>
        <dbReference type="ARBA" id="ARBA00023125"/>
    </source>
</evidence>
<feature type="modified residue" description="4-aspartylphosphate" evidence="5">
    <location>
        <position position="57"/>
    </location>
</feature>
<accession>A0A7W3T2H6</accession>